<protein>
    <submittedName>
        <fullName evidence="2">Alpha/beta fold hydrolase</fullName>
    </submittedName>
</protein>
<dbReference type="SUPFAM" id="SSF53474">
    <property type="entry name" value="alpha/beta-Hydrolases"/>
    <property type="match status" value="1"/>
</dbReference>
<dbReference type="PANTHER" id="PTHR43798">
    <property type="entry name" value="MONOACYLGLYCEROL LIPASE"/>
    <property type="match status" value="1"/>
</dbReference>
<organism evidence="2 3">
    <name type="scientific">Bacterioplanoides pacificum</name>
    <dbReference type="NCBI Taxonomy" id="1171596"/>
    <lineage>
        <taxon>Bacteria</taxon>
        <taxon>Pseudomonadati</taxon>
        <taxon>Pseudomonadota</taxon>
        <taxon>Gammaproteobacteria</taxon>
        <taxon>Oceanospirillales</taxon>
        <taxon>Oceanospirillaceae</taxon>
        <taxon>Bacterioplanoides</taxon>
    </lineage>
</organism>
<dbReference type="Proteomes" id="UP001595722">
    <property type="component" value="Unassembled WGS sequence"/>
</dbReference>
<comment type="caution">
    <text evidence="2">The sequence shown here is derived from an EMBL/GenBank/DDBJ whole genome shotgun (WGS) entry which is preliminary data.</text>
</comment>
<evidence type="ECO:0000259" key="1">
    <source>
        <dbReference type="Pfam" id="PF00561"/>
    </source>
</evidence>
<keyword evidence="2" id="KW-0378">Hydrolase</keyword>
<dbReference type="Gene3D" id="3.40.50.1820">
    <property type="entry name" value="alpha/beta hydrolase"/>
    <property type="match status" value="1"/>
</dbReference>
<dbReference type="InterPro" id="IPR029058">
    <property type="entry name" value="AB_hydrolase_fold"/>
</dbReference>
<dbReference type="InterPro" id="IPR000073">
    <property type="entry name" value="AB_hydrolase_1"/>
</dbReference>
<proteinExistence type="predicted"/>
<accession>A0ABV7VP23</accession>
<evidence type="ECO:0000313" key="2">
    <source>
        <dbReference type="EMBL" id="MFC3679209.1"/>
    </source>
</evidence>
<dbReference type="EMBL" id="JBHRYB010000003">
    <property type="protein sequence ID" value="MFC3679209.1"/>
    <property type="molecule type" value="Genomic_DNA"/>
</dbReference>
<dbReference type="Pfam" id="PF00561">
    <property type="entry name" value="Abhydrolase_1"/>
    <property type="match status" value="1"/>
</dbReference>
<reference evidence="3" key="1">
    <citation type="journal article" date="2019" name="Int. J. Syst. Evol. Microbiol.">
        <title>The Global Catalogue of Microorganisms (GCM) 10K type strain sequencing project: providing services to taxonomists for standard genome sequencing and annotation.</title>
        <authorList>
            <consortium name="The Broad Institute Genomics Platform"/>
            <consortium name="The Broad Institute Genome Sequencing Center for Infectious Disease"/>
            <person name="Wu L."/>
            <person name="Ma J."/>
        </authorList>
    </citation>
    <scope>NUCLEOTIDE SEQUENCE [LARGE SCALE GENOMIC DNA]</scope>
    <source>
        <strain evidence="3">KCTC 42424</strain>
    </source>
</reference>
<dbReference type="RefSeq" id="WP_376864867.1">
    <property type="nucleotide sequence ID" value="NZ_JBHRYB010000003.1"/>
</dbReference>
<evidence type="ECO:0000313" key="3">
    <source>
        <dbReference type="Proteomes" id="UP001595722"/>
    </source>
</evidence>
<gene>
    <name evidence="2" type="ORF">ACFOMG_03680</name>
</gene>
<keyword evidence="3" id="KW-1185">Reference proteome</keyword>
<sequence length="276" mass="30847">MAVETLNDIELNVIDAQPQQATNPATLIWAHGLMFCTAADVESGLFAWKKTQQQHRVVRYDARGHGESQVTPDPADYQWQNLGRDMLAVAQHSGADKFVLGGASMGCGTSLMAALQLLNSEQKEKLAGLVLVIPPTGWKSRKLQTLKYRLLAWFSKLRLVPALLPQLTQNKVIAGFLHKSMAYTEAVLLRYMASHKKEAYFPILMGSAQSDMPAQDELKNIDVPVLILAWKDDVSHPVSTATRLRELLPNSEIHLANETRHVDLWDQQIAEFLKQL</sequence>
<dbReference type="GO" id="GO:0016787">
    <property type="term" value="F:hydrolase activity"/>
    <property type="evidence" value="ECO:0007669"/>
    <property type="project" value="UniProtKB-KW"/>
</dbReference>
<name>A0ABV7VP23_9GAMM</name>
<dbReference type="InterPro" id="IPR050266">
    <property type="entry name" value="AB_hydrolase_sf"/>
</dbReference>
<feature type="domain" description="AB hydrolase-1" evidence="1">
    <location>
        <begin position="53"/>
        <end position="266"/>
    </location>
</feature>
<dbReference type="PANTHER" id="PTHR43798:SF33">
    <property type="entry name" value="HYDROLASE, PUTATIVE (AFU_ORTHOLOGUE AFUA_2G14860)-RELATED"/>
    <property type="match status" value="1"/>
</dbReference>